<proteinExistence type="predicted"/>
<dbReference type="EMBL" id="JANLCK010000004">
    <property type="protein sequence ID" value="MCS5726071.1"/>
    <property type="molecule type" value="Genomic_DNA"/>
</dbReference>
<evidence type="ECO:0000256" key="1">
    <source>
        <dbReference type="SAM" id="Phobius"/>
    </source>
</evidence>
<reference evidence="4" key="1">
    <citation type="submission" date="2022-08" db="EMBL/GenBank/DDBJ databases">
        <authorList>
            <person name="Deng Y."/>
            <person name="Han X.-F."/>
            <person name="Zhang Y.-Q."/>
        </authorList>
    </citation>
    <scope>NUCLEOTIDE SEQUENCE</scope>
    <source>
        <strain evidence="4">CPCC 203407</strain>
    </source>
</reference>
<dbReference type="RefSeq" id="WP_259526824.1">
    <property type="nucleotide sequence ID" value="NZ_JANLCK010000004.1"/>
</dbReference>
<keyword evidence="1" id="KW-1133">Transmembrane helix</keyword>
<keyword evidence="1" id="KW-0472">Membrane</keyword>
<feature type="transmembrane region" description="Helical" evidence="1">
    <location>
        <begin position="520"/>
        <end position="542"/>
    </location>
</feature>
<protein>
    <submittedName>
        <fullName evidence="4">Alpha/beta hydrolase</fullName>
    </submittedName>
</protein>
<keyword evidence="2" id="KW-0732">Signal</keyword>
<feature type="transmembrane region" description="Helical" evidence="1">
    <location>
        <begin position="619"/>
        <end position="642"/>
    </location>
</feature>
<keyword evidence="5" id="KW-1185">Reference proteome</keyword>
<feature type="chain" id="PRO_5041370360" evidence="2">
    <location>
        <begin position="35"/>
        <end position="645"/>
    </location>
</feature>
<evidence type="ECO:0000259" key="3">
    <source>
        <dbReference type="Pfam" id="PF08386"/>
    </source>
</evidence>
<feature type="transmembrane region" description="Helical" evidence="1">
    <location>
        <begin position="593"/>
        <end position="612"/>
    </location>
</feature>
<dbReference type="AlphaFoldDB" id="A0AA41XIY8"/>
<feature type="domain" description="Peptidase S33 tripeptidyl aminopeptidase-like C-terminal" evidence="3">
    <location>
        <begin position="393"/>
        <end position="484"/>
    </location>
</feature>
<evidence type="ECO:0000256" key="2">
    <source>
        <dbReference type="SAM" id="SignalP"/>
    </source>
</evidence>
<dbReference type="SUPFAM" id="SSF53474">
    <property type="entry name" value="alpha/beta-Hydrolases"/>
    <property type="match status" value="1"/>
</dbReference>
<keyword evidence="4" id="KW-0378">Hydrolase</keyword>
<keyword evidence="1" id="KW-0812">Transmembrane</keyword>
<dbReference type="Gene3D" id="3.40.50.1820">
    <property type="entry name" value="alpha/beta hydrolase"/>
    <property type="match status" value="1"/>
</dbReference>
<dbReference type="Proteomes" id="UP001165587">
    <property type="component" value="Unassembled WGS sequence"/>
</dbReference>
<feature type="transmembrane region" description="Helical" evidence="1">
    <location>
        <begin position="554"/>
        <end position="573"/>
    </location>
</feature>
<dbReference type="GO" id="GO:0016787">
    <property type="term" value="F:hydrolase activity"/>
    <property type="evidence" value="ECO:0007669"/>
    <property type="project" value="UniProtKB-KW"/>
</dbReference>
<dbReference type="InterPro" id="IPR013595">
    <property type="entry name" value="Pept_S33_TAP-like_C"/>
</dbReference>
<evidence type="ECO:0000313" key="4">
    <source>
        <dbReference type="EMBL" id="MCS5726071.1"/>
    </source>
</evidence>
<name>A0AA41XIY8_9MICO</name>
<dbReference type="Pfam" id="PF08386">
    <property type="entry name" value="Abhydrolase_4"/>
    <property type="match status" value="1"/>
</dbReference>
<feature type="signal peptide" evidence="2">
    <location>
        <begin position="1"/>
        <end position="34"/>
    </location>
</feature>
<accession>A0AA41XIY8</accession>
<sequence length="645" mass="67062">MGRRSIAQFVLGATVGALVLAGSTVLLPASAAEAATVAEQDCAAELPSTAVCGVLTVLENRSDPASRTIDLPYTVFPASSGTATGTPVVTMPSGPGQTGTAVAEALAADERIGSTRDIVVLAQRGGLDSSDPLECPAASAAYVNTFTTDDTPSEEMTEVIAAMKDCVTAFSETGTVNSYYRIAHANDVIDLRLALGYPVWTLYGDGWSTKVMQLVAARDAAGVDAVVLDGFSPLDRDLKGDAYLALSDSLTKLSERSGGEYPDLNADLTEAAGLFSDDPVGGLMTNPYSGKQRYYSLTGSDVVTLVQQALYDPGTAAAVPELLARLADGERDAINPFVARVLQQLGETDLGQYWIESCRDEQPYWSADPVLPAEEGVEGAEPTPLPVLTYFTATDEVCAALGLPATAPEDRVTGAVGQPTLIFASDTDPLISVGAAQSGLASFPNNQVVTVQSGGRAGATADECALDQLATWLAAPGTPVETTCTTSVDATAVIAADEVHPTSRFDSVVRAMEDRNAFELTVPLIFAALSGLWLVGWLIALLVQGLRREPIGMLIASGIAPVTGVAFLAAVWITVTSALSGQPGLALLGVPPVTPWLGILLGVGFFGLIPVWRLGSRAAAALAALATLVWLAMIIWFVWIVVLPS</sequence>
<gene>
    <name evidence="4" type="ORF">N1028_09205</name>
</gene>
<dbReference type="InterPro" id="IPR029058">
    <property type="entry name" value="AB_hydrolase_fold"/>
</dbReference>
<comment type="caution">
    <text evidence="4">The sequence shown here is derived from an EMBL/GenBank/DDBJ whole genome shotgun (WGS) entry which is preliminary data.</text>
</comment>
<organism evidence="4 5">
    <name type="scientific">Herbiconiux oxytropis</name>
    <dbReference type="NCBI Taxonomy" id="2970915"/>
    <lineage>
        <taxon>Bacteria</taxon>
        <taxon>Bacillati</taxon>
        <taxon>Actinomycetota</taxon>
        <taxon>Actinomycetes</taxon>
        <taxon>Micrococcales</taxon>
        <taxon>Microbacteriaceae</taxon>
        <taxon>Herbiconiux</taxon>
    </lineage>
</organism>
<evidence type="ECO:0000313" key="5">
    <source>
        <dbReference type="Proteomes" id="UP001165587"/>
    </source>
</evidence>